<dbReference type="OrthoDB" id="5910816at2759"/>
<proteinExistence type="predicted"/>
<dbReference type="EMBL" id="KZ270189">
    <property type="protein sequence ID" value="OZC06182.1"/>
    <property type="molecule type" value="Genomic_DNA"/>
</dbReference>
<accession>A0A238BLT9</accession>
<dbReference type="AlphaFoldDB" id="A0A238BLT9"/>
<reference evidence="1 2" key="1">
    <citation type="submission" date="2015-12" db="EMBL/GenBank/DDBJ databases">
        <title>Draft genome of the nematode, Onchocerca flexuosa.</title>
        <authorList>
            <person name="Mitreva M."/>
        </authorList>
    </citation>
    <scope>NUCLEOTIDE SEQUENCE [LARGE SCALE GENOMIC DNA]</scope>
    <source>
        <strain evidence="1">Red Deer</strain>
    </source>
</reference>
<evidence type="ECO:0000313" key="2">
    <source>
        <dbReference type="Proteomes" id="UP000242913"/>
    </source>
</evidence>
<dbReference type="Proteomes" id="UP000242913">
    <property type="component" value="Unassembled WGS sequence"/>
</dbReference>
<keyword evidence="2" id="KW-1185">Reference proteome</keyword>
<sequence>MPTIPISFQIAPLNSSLQISFSRYISDERLINNHPRSAVIFPTMYRASVDVIYHEVNHLEYGLRFRSTVRSKMREAKLILAFKENLSIEADVNAEIVPFRENCSVPIIYALHIKEQRNEW</sequence>
<protein>
    <submittedName>
        <fullName evidence="1">Uncharacterized protein</fullName>
    </submittedName>
</protein>
<name>A0A238BLT9_9BILA</name>
<evidence type="ECO:0000313" key="1">
    <source>
        <dbReference type="EMBL" id="OZC06182.1"/>
    </source>
</evidence>
<organism evidence="1 2">
    <name type="scientific">Onchocerca flexuosa</name>
    <dbReference type="NCBI Taxonomy" id="387005"/>
    <lineage>
        <taxon>Eukaryota</taxon>
        <taxon>Metazoa</taxon>
        <taxon>Ecdysozoa</taxon>
        <taxon>Nematoda</taxon>
        <taxon>Chromadorea</taxon>
        <taxon>Rhabditida</taxon>
        <taxon>Spirurina</taxon>
        <taxon>Spiruromorpha</taxon>
        <taxon>Filarioidea</taxon>
        <taxon>Onchocercidae</taxon>
        <taxon>Onchocerca</taxon>
    </lineage>
</organism>
<gene>
    <name evidence="1" type="ORF">X798_06837</name>
</gene>